<keyword evidence="1" id="KW-1133">Transmembrane helix</keyword>
<evidence type="ECO:0000256" key="1">
    <source>
        <dbReference type="SAM" id="Phobius"/>
    </source>
</evidence>
<dbReference type="EMBL" id="JAHKRT010000001">
    <property type="protein sequence ID" value="MBU3076721.1"/>
    <property type="molecule type" value="Genomic_DNA"/>
</dbReference>
<keyword evidence="3" id="KW-1185">Reference proteome</keyword>
<feature type="transmembrane region" description="Helical" evidence="1">
    <location>
        <begin position="6"/>
        <end position="25"/>
    </location>
</feature>
<evidence type="ECO:0000313" key="2">
    <source>
        <dbReference type="EMBL" id="MBU3076721.1"/>
    </source>
</evidence>
<proteinExistence type="predicted"/>
<keyword evidence="1" id="KW-0812">Transmembrane</keyword>
<sequence>MAGIFLSVAMLGVIALTIGGGWLIANGRDRRRGILMLVAAAVLLGNVLILTL</sequence>
<organism evidence="2 3">
    <name type="scientific">Sphingomonas quercus</name>
    <dbReference type="NCBI Taxonomy" id="2842451"/>
    <lineage>
        <taxon>Bacteria</taxon>
        <taxon>Pseudomonadati</taxon>
        <taxon>Pseudomonadota</taxon>
        <taxon>Alphaproteobacteria</taxon>
        <taxon>Sphingomonadales</taxon>
        <taxon>Sphingomonadaceae</taxon>
        <taxon>Sphingomonas</taxon>
    </lineage>
</organism>
<comment type="caution">
    <text evidence="2">The sequence shown here is derived from an EMBL/GenBank/DDBJ whole genome shotgun (WGS) entry which is preliminary data.</text>
</comment>
<feature type="transmembrane region" description="Helical" evidence="1">
    <location>
        <begin position="34"/>
        <end position="51"/>
    </location>
</feature>
<dbReference type="RefSeq" id="WP_216319380.1">
    <property type="nucleotide sequence ID" value="NZ_JAHKRT010000001.1"/>
</dbReference>
<dbReference type="Proteomes" id="UP000776276">
    <property type="component" value="Unassembled WGS sequence"/>
</dbReference>
<name>A0ABS6BFW2_9SPHN</name>
<gene>
    <name evidence="2" type="ORF">KOF26_02490</name>
</gene>
<keyword evidence="1" id="KW-0472">Membrane</keyword>
<accession>A0ABS6BFW2</accession>
<protein>
    <submittedName>
        <fullName evidence="2">Uncharacterized protein</fullName>
    </submittedName>
</protein>
<evidence type="ECO:0000313" key="3">
    <source>
        <dbReference type="Proteomes" id="UP000776276"/>
    </source>
</evidence>
<reference evidence="2 3" key="1">
    <citation type="submission" date="2021-06" db="EMBL/GenBank/DDBJ databases">
        <title>Sphingomonas sp. XMGL2, whole genome shotgun sequencing project.</title>
        <authorList>
            <person name="Zhao G."/>
            <person name="Shen L."/>
        </authorList>
    </citation>
    <scope>NUCLEOTIDE SEQUENCE [LARGE SCALE GENOMIC DNA]</scope>
    <source>
        <strain evidence="2 3">XMGL2</strain>
    </source>
</reference>